<accession>A0A0J9SYN7</accession>
<dbReference type="EMBL" id="KQ234798">
    <property type="protein sequence ID" value="KMZ87392.1"/>
    <property type="molecule type" value="Genomic_DNA"/>
</dbReference>
<dbReference type="InterPro" id="IPR018506">
    <property type="entry name" value="Cyt_B5_heme-BS"/>
</dbReference>
<evidence type="ECO:0000256" key="3">
    <source>
        <dbReference type="ARBA" id="ARBA00023004"/>
    </source>
</evidence>
<evidence type="ECO:0000256" key="2">
    <source>
        <dbReference type="ARBA" id="ARBA00022723"/>
    </source>
</evidence>
<evidence type="ECO:0000313" key="7">
    <source>
        <dbReference type="EMBL" id="KMZ87392.1"/>
    </source>
</evidence>
<keyword evidence="2 4" id="KW-0479">Metal-binding</keyword>
<dbReference type="Proteomes" id="UP000053327">
    <property type="component" value="Unassembled WGS sequence"/>
</dbReference>
<dbReference type="SMART" id="SM01117">
    <property type="entry name" value="Cyt-b5"/>
    <property type="match status" value="1"/>
</dbReference>
<organism evidence="7 8">
    <name type="scientific">Plasmodium vivax (strain Brazil I)</name>
    <dbReference type="NCBI Taxonomy" id="1033975"/>
    <lineage>
        <taxon>Eukaryota</taxon>
        <taxon>Sar</taxon>
        <taxon>Alveolata</taxon>
        <taxon>Apicomplexa</taxon>
        <taxon>Aconoidasida</taxon>
        <taxon>Haemosporida</taxon>
        <taxon>Plasmodiidae</taxon>
        <taxon>Plasmodium</taxon>
        <taxon>Plasmodium (Plasmodium)</taxon>
    </lineage>
</organism>
<evidence type="ECO:0000259" key="6">
    <source>
        <dbReference type="PROSITE" id="PS50255"/>
    </source>
</evidence>
<feature type="chain" id="PRO_5005323024" evidence="5">
    <location>
        <begin position="27"/>
        <end position="162"/>
    </location>
</feature>
<evidence type="ECO:0000256" key="5">
    <source>
        <dbReference type="SAM" id="SignalP"/>
    </source>
</evidence>
<dbReference type="Pfam" id="PF00173">
    <property type="entry name" value="Cyt-b5"/>
    <property type="match status" value="1"/>
</dbReference>
<dbReference type="InterPro" id="IPR051872">
    <property type="entry name" value="Cytochrome_b5/Flavoprotein_Rdt"/>
</dbReference>
<dbReference type="InterPro" id="IPR036400">
    <property type="entry name" value="Cyt_B5-like_heme/steroid_sf"/>
</dbReference>
<feature type="signal peptide" evidence="5">
    <location>
        <begin position="1"/>
        <end position="26"/>
    </location>
</feature>
<dbReference type="PROSITE" id="PS00191">
    <property type="entry name" value="CYTOCHROME_B5_1"/>
    <property type="match status" value="1"/>
</dbReference>
<dbReference type="OrthoDB" id="260519at2759"/>
<dbReference type="PANTHER" id="PTHR46237:SF1">
    <property type="entry name" value="CYTOCHROME B5 REDUCTASE 4"/>
    <property type="match status" value="1"/>
</dbReference>
<feature type="domain" description="Cytochrome b5 heme-binding" evidence="6">
    <location>
        <begin position="85"/>
        <end position="161"/>
    </location>
</feature>
<dbReference type="GO" id="GO:0004128">
    <property type="term" value="F:cytochrome-b5 reductase activity, acting on NAD(P)H"/>
    <property type="evidence" value="ECO:0007669"/>
    <property type="project" value="TreeGrafter"/>
</dbReference>
<dbReference type="PANTHER" id="PTHR46237">
    <property type="entry name" value="CYTOCHROME B5 REDUCTASE 4 FAMILY MEMBER"/>
    <property type="match status" value="1"/>
</dbReference>
<evidence type="ECO:0000313" key="8">
    <source>
        <dbReference type="Proteomes" id="UP000053327"/>
    </source>
</evidence>
<proteinExistence type="inferred from homology"/>
<dbReference type="Gene3D" id="3.10.120.10">
    <property type="entry name" value="Cytochrome b5-like heme/steroid binding domain"/>
    <property type="match status" value="1"/>
</dbReference>
<gene>
    <name evidence="7" type="ORF">PVBG_04101</name>
</gene>
<dbReference type="InterPro" id="IPR001199">
    <property type="entry name" value="Cyt_B5-like_heme/steroid-bd"/>
</dbReference>
<dbReference type="SUPFAM" id="SSF55856">
    <property type="entry name" value="Cytochrome b5-like heme/steroid binding domain"/>
    <property type="match status" value="1"/>
</dbReference>
<evidence type="ECO:0000256" key="1">
    <source>
        <dbReference type="ARBA" id="ARBA00022617"/>
    </source>
</evidence>
<dbReference type="AlphaFoldDB" id="A0A0J9SYN7"/>
<keyword evidence="1 4" id="KW-0349">Heme</keyword>
<sequence>MHKRNSASHFKFLLLTIALFLSGAHMQGTTDADNTLKPINVEKCTEESPCSLRKNVQGANQMLFANLSEGFKNEEEQVEGDEKAIKTFTREEVAKHNTSKDAWVIYKNKIYEITYYLLYHPGGEDILAEQAGNDITDYVFQYHPWVNVERILEHTYKGDVAE</sequence>
<reference evidence="7 8" key="1">
    <citation type="submission" date="2011-08" db="EMBL/GenBank/DDBJ databases">
        <title>The Genome Sequence of Plasmodium vivax Brazil I.</title>
        <authorList>
            <consortium name="The Broad Institute Genome Sequencing Platform"/>
            <consortium name="The Broad Institute Genome Sequencing Center for Infectious Disease"/>
            <person name="Neafsey D."/>
            <person name="Carlton J."/>
            <person name="Barnwell J."/>
            <person name="Collins W."/>
            <person name="Escalante A."/>
            <person name="Mullikin J."/>
            <person name="Saul A."/>
            <person name="Guigo R."/>
            <person name="Camara F."/>
            <person name="Young S.K."/>
            <person name="Zeng Q."/>
            <person name="Gargeya S."/>
            <person name="Fitzgerald M."/>
            <person name="Haas B."/>
            <person name="Abouelleil A."/>
            <person name="Alvarado L."/>
            <person name="Arachchi H.M."/>
            <person name="Berlin A."/>
            <person name="Brown A."/>
            <person name="Chapman S.B."/>
            <person name="Chen Z."/>
            <person name="Dunbar C."/>
            <person name="Freedman E."/>
            <person name="Gearin G."/>
            <person name="Gellesch M."/>
            <person name="Goldberg J."/>
            <person name="Griggs A."/>
            <person name="Gujja S."/>
            <person name="Heiman D."/>
            <person name="Howarth C."/>
            <person name="Larson L."/>
            <person name="Lui A."/>
            <person name="MacDonald P.J.P."/>
            <person name="Montmayeur A."/>
            <person name="Murphy C."/>
            <person name="Neiman D."/>
            <person name="Pearson M."/>
            <person name="Priest M."/>
            <person name="Roberts A."/>
            <person name="Saif S."/>
            <person name="Shea T."/>
            <person name="Shenoy N."/>
            <person name="Sisk P."/>
            <person name="Stolte C."/>
            <person name="Sykes S."/>
            <person name="Wortman J."/>
            <person name="Nusbaum C."/>
            <person name="Birren B."/>
        </authorList>
    </citation>
    <scope>NUCLEOTIDE SEQUENCE [LARGE SCALE GENOMIC DNA]</scope>
    <source>
        <strain evidence="7 8">Brazil I</strain>
    </source>
</reference>
<keyword evidence="5" id="KW-0732">Signal</keyword>
<comment type="similarity">
    <text evidence="4">Belongs to the cytochrome b5 family.</text>
</comment>
<protein>
    <submittedName>
        <fullName evidence="7">Cytochrome b5-like Heme/Steroid binding domain-containing protein</fullName>
    </submittedName>
</protein>
<evidence type="ECO:0000256" key="4">
    <source>
        <dbReference type="RuleBase" id="RU362121"/>
    </source>
</evidence>
<dbReference type="GO" id="GO:0020037">
    <property type="term" value="F:heme binding"/>
    <property type="evidence" value="ECO:0007669"/>
    <property type="project" value="UniProtKB-UniRule"/>
</dbReference>
<name>A0A0J9SYN7_PLAV1</name>
<keyword evidence="3 4" id="KW-0408">Iron</keyword>
<dbReference type="GO" id="GO:0005737">
    <property type="term" value="C:cytoplasm"/>
    <property type="evidence" value="ECO:0007669"/>
    <property type="project" value="TreeGrafter"/>
</dbReference>
<dbReference type="GO" id="GO:0046872">
    <property type="term" value="F:metal ion binding"/>
    <property type="evidence" value="ECO:0007669"/>
    <property type="project" value="UniProtKB-UniRule"/>
</dbReference>
<dbReference type="PROSITE" id="PS50255">
    <property type="entry name" value="CYTOCHROME_B5_2"/>
    <property type="match status" value="1"/>
</dbReference>